<evidence type="ECO:0000259" key="5">
    <source>
        <dbReference type="PROSITE" id="PS50110"/>
    </source>
</evidence>
<reference evidence="6" key="1">
    <citation type="submission" date="2024-07" db="EMBL/GenBank/DDBJ databases">
        <title>Complete genome sequence of Verrucomicrobiaceae bacterium NT6N.</title>
        <authorList>
            <person name="Huang C."/>
            <person name="Takami H."/>
            <person name="Hamasaki K."/>
        </authorList>
    </citation>
    <scope>NUCLEOTIDE SEQUENCE</scope>
    <source>
        <strain evidence="6">NT6N</strain>
    </source>
</reference>
<dbReference type="InterPro" id="IPR016032">
    <property type="entry name" value="Sig_transdc_resp-reg_C-effctor"/>
</dbReference>
<evidence type="ECO:0000313" key="6">
    <source>
        <dbReference type="EMBL" id="BDS05897.1"/>
    </source>
</evidence>
<protein>
    <submittedName>
        <fullName evidence="6">DNA-binding response regulator</fullName>
    </submittedName>
</protein>
<gene>
    <name evidence="6" type="ORF">NT6N_09370</name>
</gene>
<keyword evidence="1 3" id="KW-0597">Phosphoprotein</keyword>
<dbReference type="SUPFAM" id="SSF46894">
    <property type="entry name" value="C-terminal effector domain of the bipartite response regulators"/>
    <property type="match status" value="1"/>
</dbReference>
<feature type="modified residue" description="4-aspartylphosphate" evidence="3">
    <location>
        <position position="57"/>
    </location>
</feature>
<feature type="domain" description="HTH luxR-type" evidence="4">
    <location>
        <begin position="146"/>
        <end position="211"/>
    </location>
</feature>
<dbReference type="Gene3D" id="3.40.50.2300">
    <property type="match status" value="1"/>
</dbReference>
<dbReference type="CDD" id="cd17535">
    <property type="entry name" value="REC_NarL-like"/>
    <property type="match status" value="1"/>
</dbReference>
<dbReference type="SMART" id="SM00448">
    <property type="entry name" value="REC"/>
    <property type="match status" value="1"/>
</dbReference>
<dbReference type="SUPFAM" id="SSF52172">
    <property type="entry name" value="CheY-like"/>
    <property type="match status" value="1"/>
</dbReference>
<dbReference type="KEGG" id="osu:NT6N_09370"/>
<dbReference type="PRINTS" id="PR00038">
    <property type="entry name" value="HTHLUXR"/>
</dbReference>
<dbReference type="AlphaFoldDB" id="A0AAT9FIX9"/>
<organism evidence="6">
    <name type="scientific">Oceaniferula spumae</name>
    <dbReference type="NCBI Taxonomy" id="2979115"/>
    <lineage>
        <taxon>Bacteria</taxon>
        <taxon>Pseudomonadati</taxon>
        <taxon>Verrucomicrobiota</taxon>
        <taxon>Verrucomicrobiia</taxon>
        <taxon>Verrucomicrobiales</taxon>
        <taxon>Verrucomicrobiaceae</taxon>
        <taxon>Oceaniferula</taxon>
    </lineage>
</organism>
<evidence type="ECO:0000259" key="4">
    <source>
        <dbReference type="PROSITE" id="PS50043"/>
    </source>
</evidence>
<dbReference type="CDD" id="cd06170">
    <property type="entry name" value="LuxR_C_like"/>
    <property type="match status" value="1"/>
</dbReference>
<dbReference type="GO" id="GO:0000160">
    <property type="term" value="P:phosphorelay signal transduction system"/>
    <property type="evidence" value="ECO:0007669"/>
    <property type="project" value="InterPro"/>
</dbReference>
<dbReference type="InterPro" id="IPR000792">
    <property type="entry name" value="Tscrpt_reg_LuxR_C"/>
</dbReference>
<evidence type="ECO:0000256" key="3">
    <source>
        <dbReference type="PROSITE-ProRule" id="PRU00169"/>
    </source>
</evidence>
<dbReference type="InterPro" id="IPR058245">
    <property type="entry name" value="NreC/VraR/RcsB-like_REC"/>
</dbReference>
<evidence type="ECO:0000256" key="1">
    <source>
        <dbReference type="ARBA" id="ARBA00022553"/>
    </source>
</evidence>
<dbReference type="PROSITE" id="PS50110">
    <property type="entry name" value="RESPONSE_REGULATORY"/>
    <property type="match status" value="1"/>
</dbReference>
<dbReference type="SMART" id="SM00421">
    <property type="entry name" value="HTH_LUXR"/>
    <property type="match status" value="1"/>
</dbReference>
<dbReference type="InterPro" id="IPR011006">
    <property type="entry name" value="CheY-like_superfamily"/>
</dbReference>
<name>A0AAT9FIX9_9BACT</name>
<dbReference type="PANTHER" id="PTHR43214">
    <property type="entry name" value="TWO-COMPONENT RESPONSE REGULATOR"/>
    <property type="match status" value="1"/>
</dbReference>
<dbReference type="GO" id="GO:0006355">
    <property type="term" value="P:regulation of DNA-templated transcription"/>
    <property type="evidence" value="ECO:0007669"/>
    <property type="project" value="InterPro"/>
</dbReference>
<sequence>MKPKLRLTLIEDSMAYRKGIICAMEDRMDMELVSEFGTVEIALRSLETDAPDLVLLDLNLPGMTGLEAIPLIKKIVPDAKIVILTQSDKEADVLQAIGSGASGYLLKSSSMAQLIDGIKHVCAGGAILDPNLAKFIMDTLQEQLSEPASNALLTKRELEILTLIAEGLAQKQIATELGLSVHTVSEYIRNIYEKLNVPNAPSAIHKAHSMGIFRQK</sequence>
<feature type="domain" description="Response regulatory" evidence="5">
    <location>
        <begin position="6"/>
        <end position="122"/>
    </location>
</feature>
<dbReference type="Pfam" id="PF00196">
    <property type="entry name" value="GerE"/>
    <property type="match status" value="1"/>
</dbReference>
<dbReference type="InterPro" id="IPR039420">
    <property type="entry name" value="WalR-like"/>
</dbReference>
<accession>A0AAT9FIX9</accession>
<dbReference type="EMBL" id="AP026866">
    <property type="protein sequence ID" value="BDS05897.1"/>
    <property type="molecule type" value="Genomic_DNA"/>
</dbReference>
<dbReference type="InterPro" id="IPR001789">
    <property type="entry name" value="Sig_transdc_resp-reg_receiver"/>
</dbReference>
<dbReference type="PROSITE" id="PS50043">
    <property type="entry name" value="HTH_LUXR_2"/>
    <property type="match status" value="1"/>
</dbReference>
<dbReference type="Pfam" id="PF00072">
    <property type="entry name" value="Response_reg"/>
    <property type="match status" value="1"/>
</dbReference>
<keyword evidence="2 6" id="KW-0238">DNA-binding</keyword>
<proteinExistence type="predicted"/>
<evidence type="ECO:0000256" key="2">
    <source>
        <dbReference type="ARBA" id="ARBA00023125"/>
    </source>
</evidence>
<dbReference type="GO" id="GO:0003677">
    <property type="term" value="F:DNA binding"/>
    <property type="evidence" value="ECO:0007669"/>
    <property type="project" value="UniProtKB-KW"/>
</dbReference>